<evidence type="ECO:0000256" key="4">
    <source>
        <dbReference type="ARBA" id="ARBA00022490"/>
    </source>
</evidence>
<reference evidence="13" key="1">
    <citation type="submission" date="2023-06" db="EMBL/GenBank/DDBJ databases">
        <title>Survivors Of The Sea: Transcriptome response of Skeletonema marinoi to long-term dormancy.</title>
        <authorList>
            <person name="Pinder M.I.M."/>
            <person name="Kourtchenko O."/>
            <person name="Robertson E.K."/>
            <person name="Larsson T."/>
            <person name="Maumus F."/>
            <person name="Osuna-Cruz C.M."/>
            <person name="Vancaester E."/>
            <person name="Stenow R."/>
            <person name="Vandepoele K."/>
            <person name="Ploug H."/>
            <person name="Bruchert V."/>
            <person name="Godhe A."/>
            <person name="Topel M."/>
        </authorList>
    </citation>
    <scope>NUCLEOTIDE SEQUENCE</scope>
    <source>
        <strain evidence="13">R05AC</strain>
    </source>
</reference>
<evidence type="ECO:0000256" key="11">
    <source>
        <dbReference type="SAM" id="MobiDB-lite"/>
    </source>
</evidence>
<sequence>MNLILIKQSEIQSTSSTASSQTEEQHQVVLLTSKDERAKHIANHLNKKSGETVSIGIIGGHKGKAIVQHQNGGGIRLEIQADTLFATPDEPEITLILAVPFPMRIKALWPVISSFSAVTRIVIVKGQLSNPEFNATKNLLPEVYTSLIEKGMMQGGRTRQVKVDVCVSDDDTVSKELLDKLGLLCKSDDNNVYDGIARVFLDCGDETTMPTPARDVVIEHCGRIASTASPSAIIAVGPERGWTAEEAALFVNECGFESATLGNSILRVDTAVIASLGVVSAALDECYRERNILSEQKRHFCCQLWEQCMSASCPTASLAYLPSLPNSHTTHSRHSTTRLHYQPGKDDSSNSSSSDSSNIWTVLANTERWISDTLDKSNKAANDRNQKLREEIEQKAKMHFADDKTSNKSSEGRMQPQDNPYARKEVSYVCETGGELCMVVGGIFRRVREARELGESHGKNADLRIGEYNMCHDDACDAPIGTMRQTNVVVIPNCEEIAQFRTFDTLIQAINQARRRAREFVVKMDKDQTKDDNNLGKDWVVSINCAHLHPQYGMQTPEEQLTSMKHEEEEGEVDLNLQEYKKQRDEARRSPYPSVIVEVQSTPPPDFGAAAAAAAATEAKAASEEPKPDDDVTSDDVKKLEALFGMSAATKKADDPFYDALGEAFGNKQIAAQTPLTLAQNWVLENDPAFNQESSTFTKSNTHHVDAAYEYVFNNLAMLNAQEPKRGQKSYIVLPKFLPTSATSFDRFAGQVSNIIRVMPSLKEKVVVSTFHPEHVMASTRCPI</sequence>
<keyword evidence="5" id="KW-0698">rRNA processing</keyword>
<dbReference type="GO" id="GO:0005737">
    <property type="term" value="C:cytoplasm"/>
    <property type="evidence" value="ECO:0007669"/>
    <property type="project" value="UniProtKB-SubCell"/>
</dbReference>
<evidence type="ECO:0000256" key="6">
    <source>
        <dbReference type="ARBA" id="ARBA00022603"/>
    </source>
</evidence>
<dbReference type="EC" id="2.1.1.193" evidence="3"/>
<evidence type="ECO:0000256" key="5">
    <source>
        <dbReference type="ARBA" id="ARBA00022552"/>
    </source>
</evidence>
<dbReference type="InterPro" id="IPR029028">
    <property type="entry name" value="Alpha/beta_knot_MTases"/>
</dbReference>
<comment type="similarity">
    <text evidence="2">Belongs to the RNA methyltransferase RsmE family.</text>
</comment>
<dbReference type="InterPro" id="IPR006700">
    <property type="entry name" value="RsmE"/>
</dbReference>
<evidence type="ECO:0000259" key="12">
    <source>
        <dbReference type="Pfam" id="PF04452"/>
    </source>
</evidence>
<dbReference type="Proteomes" id="UP001224775">
    <property type="component" value="Unassembled WGS sequence"/>
</dbReference>
<evidence type="ECO:0000313" key="13">
    <source>
        <dbReference type="EMBL" id="KAK1743982.1"/>
    </source>
</evidence>
<keyword evidence="14" id="KW-1185">Reference proteome</keyword>
<feature type="region of interest" description="Disordered" evidence="11">
    <location>
        <begin position="609"/>
        <end position="634"/>
    </location>
</feature>
<dbReference type="GO" id="GO:0070475">
    <property type="term" value="P:rRNA base methylation"/>
    <property type="evidence" value="ECO:0007669"/>
    <property type="project" value="TreeGrafter"/>
</dbReference>
<dbReference type="AlphaFoldDB" id="A0AAD9DE57"/>
<dbReference type="Gene3D" id="3.40.1280.10">
    <property type="match status" value="1"/>
</dbReference>
<feature type="compositionally biased region" description="Low complexity" evidence="11">
    <location>
        <begin position="609"/>
        <end position="620"/>
    </location>
</feature>
<dbReference type="InterPro" id="IPR029026">
    <property type="entry name" value="tRNA_m1G_MTases_N"/>
</dbReference>
<evidence type="ECO:0000313" key="14">
    <source>
        <dbReference type="Proteomes" id="UP001224775"/>
    </source>
</evidence>
<keyword evidence="4" id="KW-0963">Cytoplasm</keyword>
<dbReference type="Pfam" id="PF04452">
    <property type="entry name" value="Methyltrans_RNA"/>
    <property type="match status" value="1"/>
</dbReference>
<feature type="compositionally biased region" description="Basic and acidic residues" evidence="11">
    <location>
        <begin position="621"/>
        <end position="634"/>
    </location>
</feature>
<accession>A0AAD9DE57</accession>
<evidence type="ECO:0000256" key="3">
    <source>
        <dbReference type="ARBA" id="ARBA00012328"/>
    </source>
</evidence>
<evidence type="ECO:0000256" key="10">
    <source>
        <dbReference type="ARBA" id="ARBA00047944"/>
    </source>
</evidence>
<feature type="region of interest" description="Disordered" evidence="11">
    <location>
        <begin position="397"/>
        <end position="420"/>
    </location>
</feature>
<organism evidence="13 14">
    <name type="scientific">Skeletonema marinoi</name>
    <dbReference type="NCBI Taxonomy" id="267567"/>
    <lineage>
        <taxon>Eukaryota</taxon>
        <taxon>Sar</taxon>
        <taxon>Stramenopiles</taxon>
        <taxon>Ochrophyta</taxon>
        <taxon>Bacillariophyta</taxon>
        <taxon>Coscinodiscophyceae</taxon>
        <taxon>Thalassiosirophycidae</taxon>
        <taxon>Thalassiosirales</taxon>
        <taxon>Skeletonemataceae</taxon>
        <taxon>Skeletonema</taxon>
        <taxon>Skeletonema marinoi-dohrnii complex</taxon>
    </lineage>
</organism>
<feature type="domain" description="Ribosomal RNA small subunit methyltransferase E methyltransferase" evidence="12">
    <location>
        <begin position="91"/>
        <end position="279"/>
    </location>
</feature>
<dbReference type="InterPro" id="IPR046886">
    <property type="entry name" value="RsmE_MTase_dom"/>
</dbReference>
<dbReference type="GO" id="GO:0070042">
    <property type="term" value="F:rRNA (uridine-N3-)-methyltransferase activity"/>
    <property type="evidence" value="ECO:0007669"/>
    <property type="project" value="TreeGrafter"/>
</dbReference>
<feature type="region of interest" description="Disordered" evidence="11">
    <location>
        <begin position="327"/>
        <end position="357"/>
    </location>
</feature>
<keyword evidence="8" id="KW-0949">S-adenosyl-L-methionine</keyword>
<evidence type="ECO:0000256" key="1">
    <source>
        <dbReference type="ARBA" id="ARBA00004496"/>
    </source>
</evidence>
<keyword evidence="7 13" id="KW-0808">Transferase</keyword>
<comment type="subcellular location">
    <subcellularLocation>
        <location evidence="1">Cytoplasm</location>
    </subcellularLocation>
</comment>
<comment type="caution">
    <text evidence="13">The sequence shown here is derived from an EMBL/GenBank/DDBJ whole genome shotgun (WGS) entry which is preliminary data.</text>
</comment>
<feature type="compositionally biased region" description="Basic and acidic residues" evidence="11">
    <location>
        <begin position="397"/>
        <end position="406"/>
    </location>
</feature>
<dbReference type="PANTHER" id="PTHR30027:SF3">
    <property type="entry name" value="16S RRNA (URACIL(1498)-N(3))-METHYLTRANSFERASE"/>
    <property type="match status" value="1"/>
</dbReference>
<dbReference type="CDD" id="cd18084">
    <property type="entry name" value="RsmE-like"/>
    <property type="match status" value="1"/>
</dbReference>
<gene>
    <name evidence="13" type="ORF">QTG54_005579</name>
</gene>
<evidence type="ECO:0000256" key="7">
    <source>
        <dbReference type="ARBA" id="ARBA00022679"/>
    </source>
</evidence>
<comment type="catalytic activity">
    <reaction evidence="10">
        <text>uridine(1498) in 16S rRNA + S-adenosyl-L-methionine = N(3)-methyluridine(1498) in 16S rRNA + S-adenosyl-L-homocysteine + H(+)</text>
        <dbReference type="Rhea" id="RHEA:42920"/>
        <dbReference type="Rhea" id="RHEA-COMP:10283"/>
        <dbReference type="Rhea" id="RHEA-COMP:10284"/>
        <dbReference type="ChEBI" id="CHEBI:15378"/>
        <dbReference type="ChEBI" id="CHEBI:57856"/>
        <dbReference type="ChEBI" id="CHEBI:59789"/>
        <dbReference type="ChEBI" id="CHEBI:65315"/>
        <dbReference type="ChEBI" id="CHEBI:74502"/>
        <dbReference type="EC" id="2.1.1.193"/>
    </reaction>
</comment>
<dbReference type="PANTHER" id="PTHR30027">
    <property type="entry name" value="RIBOSOMAL RNA SMALL SUBUNIT METHYLTRANSFERASE E"/>
    <property type="match status" value="1"/>
</dbReference>
<keyword evidence="6 13" id="KW-0489">Methyltransferase</keyword>
<protein>
    <recommendedName>
        <fullName evidence="3">16S rRNA (uracil(1498)-N(3))-methyltransferase</fullName>
        <ecNumber evidence="3">2.1.1.193</ecNumber>
    </recommendedName>
</protein>
<evidence type="ECO:0000256" key="8">
    <source>
        <dbReference type="ARBA" id="ARBA00022691"/>
    </source>
</evidence>
<evidence type="ECO:0000256" key="2">
    <source>
        <dbReference type="ARBA" id="ARBA00005528"/>
    </source>
</evidence>
<dbReference type="SUPFAM" id="SSF75217">
    <property type="entry name" value="alpha/beta knot"/>
    <property type="match status" value="1"/>
</dbReference>
<evidence type="ECO:0000256" key="9">
    <source>
        <dbReference type="ARBA" id="ARBA00025699"/>
    </source>
</evidence>
<dbReference type="EMBL" id="JATAAI010000008">
    <property type="protein sequence ID" value="KAK1743982.1"/>
    <property type="molecule type" value="Genomic_DNA"/>
</dbReference>
<proteinExistence type="inferred from homology"/>
<name>A0AAD9DE57_9STRA</name>
<comment type="function">
    <text evidence="9">Specifically methylates the N3 position of the uracil ring of uridine 1498 (m3U1498) in 16S rRNA. Acts on the fully assembled 30S ribosomal subunit.</text>
</comment>